<dbReference type="PRINTS" id="PR00834">
    <property type="entry name" value="PROTEASES2C"/>
</dbReference>
<dbReference type="Proteomes" id="UP000665561">
    <property type="component" value="Unassembled WGS sequence"/>
</dbReference>
<dbReference type="Pfam" id="PF07833">
    <property type="entry name" value="Cu_amine_oxidN1"/>
    <property type="match status" value="1"/>
</dbReference>
<accession>A0ABW9XY61</accession>
<dbReference type="Gene3D" id="2.40.10.10">
    <property type="entry name" value="Trypsin-like serine proteases"/>
    <property type="match status" value="2"/>
</dbReference>
<proteinExistence type="inferred from homology"/>
<feature type="domain" description="Copper amine oxidase-like N-terminal" evidence="6">
    <location>
        <begin position="47"/>
        <end position="153"/>
    </location>
</feature>
<comment type="similarity">
    <text evidence="1">Belongs to the peptidase S1C family.</text>
</comment>
<feature type="chain" id="PRO_5046914603" evidence="5">
    <location>
        <begin position="30"/>
        <end position="512"/>
    </location>
</feature>
<dbReference type="InterPro" id="IPR036582">
    <property type="entry name" value="Mao_N_sf"/>
</dbReference>
<dbReference type="PANTHER" id="PTHR43343">
    <property type="entry name" value="PEPTIDASE S12"/>
    <property type="match status" value="1"/>
</dbReference>
<dbReference type="RefSeq" id="WP_161746654.1">
    <property type="nucleotide sequence ID" value="NZ_JAAAMV010000029.1"/>
</dbReference>
<keyword evidence="4" id="KW-0720">Serine protease</keyword>
<dbReference type="InterPro" id="IPR009003">
    <property type="entry name" value="Peptidase_S1_PA"/>
</dbReference>
<dbReference type="Pfam" id="PF13365">
    <property type="entry name" value="Trypsin_2"/>
    <property type="match status" value="1"/>
</dbReference>
<feature type="signal peptide" evidence="5">
    <location>
        <begin position="1"/>
        <end position="29"/>
    </location>
</feature>
<sequence>MNLKVTMKRTLLSSVLAAGLVLTPVSILGAPDSVSAATAQTAAISVTVDGAKLALSPSPVTLKGNVLVPMRAIFKALHSSVTWEGGTKTILAVKGGTTISLQIGSKRAVRNGKTLSLAEAPQQVNGATMVPLRFVAEALGADVQYDTAKHAIRITSAEALLQKKLEAWEKEEEASKPKALTTKQIVDQNDGKIVMITTEIGQGSGVVVGKDEILTNYHVIVDTSKGSATLLNGQEVELEGIVGYDEESDLAVVKTKTPLNIAPVAIGLEASKGDHVVAIGSPLGIQNTVSDGVISNITYEGNTEYYQTSAPIDHGSSGGGLFNDFGQLIGITAAGIDDTQADLNFAVASDNILMLLYDIEENPPAKIAFLPKKLPDSLKDATTDQIRDVVEDNFSEIQSSQGTTELKKFEVTRDADGWLVITAVIDPTFYMVYGHAASEDMRFWAIDAGSQLRDMLPDENIQLTVYYDQTFSFEPRGFEASQVTALGDGTWRVRFPVIDYQGKEKAIVRVNA</sequence>
<dbReference type="Gene3D" id="3.30.457.10">
    <property type="entry name" value="Copper amine oxidase-like, N-terminal domain"/>
    <property type="match status" value="1"/>
</dbReference>
<dbReference type="InterPro" id="IPR001940">
    <property type="entry name" value="Peptidase_S1C"/>
</dbReference>
<evidence type="ECO:0000259" key="6">
    <source>
        <dbReference type="Pfam" id="PF07833"/>
    </source>
</evidence>
<evidence type="ECO:0000256" key="5">
    <source>
        <dbReference type="SAM" id="SignalP"/>
    </source>
</evidence>
<evidence type="ECO:0000313" key="8">
    <source>
        <dbReference type="Proteomes" id="UP000665561"/>
    </source>
</evidence>
<evidence type="ECO:0000256" key="4">
    <source>
        <dbReference type="ARBA" id="ARBA00022825"/>
    </source>
</evidence>
<keyword evidence="5" id="KW-0732">Signal</keyword>
<evidence type="ECO:0000313" key="7">
    <source>
        <dbReference type="EMBL" id="NBD27631.1"/>
    </source>
</evidence>
<keyword evidence="3" id="KW-0378">Hydrolase</keyword>
<dbReference type="EMBL" id="JAAAMV010000029">
    <property type="protein sequence ID" value="NBD27631.1"/>
    <property type="molecule type" value="Genomic_DNA"/>
</dbReference>
<reference evidence="7 8" key="1">
    <citation type="submission" date="2020-01" db="EMBL/GenBank/DDBJ databases">
        <title>Paenibacillus soybeanensis sp. nov. isolated from the nodules of soybean (Glycine max(L.) Merr).</title>
        <authorList>
            <person name="Wang H."/>
        </authorList>
    </citation>
    <scope>NUCLEOTIDE SEQUENCE [LARGE SCALE GENOMIC DNA]</scope>
    <source>
        <strain evidence="7 8">T1</strain>
    </source>
</reference>
<evidence type="ECO:0000256" key="1">
    <source>
        <dbReference type="ARBA" id="ARBA00010541"/>
    </source>
</evidence>
<dbReference type="PANTHER" id="PTHR43343:SF3">
    <property type="entry name" value="PROTEASE DO-LIKE 8, CHLOROPLASTIC"/>
    <property type="match status" value="1"/>
</dbReference>
<keyword evidence="8" id="KW-1185">Reference proteome</keyword>
<dbReference type="SUPFAM" id="SSF50494">
    <property type="entry name" value="Trypsin-like serine proteases"/>
    <property type="match status" value="1"/>
</dbReference>
<gene>
    <name evidence="7" type="ORF">GT019_27470</name>
</gene>
<organism evidence="7 8">
    <name type="scientific">Paenibacillus glycinis</name>
    <dbReference type="NCBI Taxonomy" id="2697035"/>
    <lineage>
        <taxon>Bacteria</taxon>
        <taxon>Bacillati</taxon>
        <taxon>Bacillota</taxon>
        <taxon>Bacilli</taxon>
        <taxon>Bacillales</taxon>
        <taxon>Paenibacillaceae</taxon>
        <taxon>Paenibacillus</taxon>
    </lineage>
</organism>
<dbReference type="InterPro" id="IPR012854">
    <property type="entry name" value="Cu_amine_oxidase-like_N"/>
</dbReference>
<dbReference type="InterPro" id="IPR051201">
    <property type="entry name" value="Chloro_Bact_Ser_Proteases"/>
</dbReference>
<evidence type="ECO:0000256" key="2">
    <source>
        <dbReference type="ARBA" id="ARBA00022670"/>
    </source>
</evidence>
<evidence type="ECO:0000256" key="3">
    <source>
        <dbReference type="ARBA" id="ARBA00022801"/>
    </source>
</evidence>
<name>A0ABW9XY61_9BACL</name>
<keyword evidence="2" id="KW-0645">Protease</keyword>
<protein>
    <submittedName>
        <fullName evidence="7">Trypsin-like serine protease</fullName>
    </submittedName>
</protein>
<comment type="caution">
    <text evidence="7">The sequence shown here is derived from an EMBL/GenBank/DDBJ whole genome shotgun (WGS) entry which is preliminary data.</text>
</comment>
<dbReference type="SUPFAM" id="SSF55383">
    <property type="entry name" value="Copper amine oxidase, domain N"/>
    <property type="match status" value="1"/>
</dbReference>
<dbReference type="InterPro" id="IPR043504">
    <property type="entry name" value="Peptidase_S1_PA_chymotrypsin"/>
</dbReference>